<evidence type="ECO:0000313" key="2">
    <source>
        <dbReference type="EMBL" id="ERK54593.1"/>
    </source>
</evidence>
<proteinExistence type="predicted"/>
<accession>U2RM17</accession>
<sequence length="51" mass="4985">MAAVKRSFLTDPGPASGMRGPDGVVDAASAGRRRGTPRGAVVARGAAAGSF</sequence>
<comment type="caution">
    <text evidence="2">The sequence shown here is derived from an EMBL/GenBank/DDBJ whole genome shotgun (WGS) entry which is preliminary data.</text>
</comment>
<organism evidence="2 3">
    <name type="scientific">Propionibacterium acidifaciens F0233</name>
    <dbReference type="NCBI Taxonomy" id="553198"/>
    <lineage>
        <taxon>Bacteria</taxon>
        <taxon>Bacillati</taxon>
        <taxon>Actinomycetota</taxon>
        <taxon>Actinomycetes</taxon>
        <taxon>Propionibacteriales</taxon>
        <taxon>Propionibacteriaceae</taxon>
        <taxon>Propionibacterium</taxon>
    </lineage>
</organism>
<evidence type="ECO:0000256" key="1">
    <source>
        <dbReference type="SAM" id="MobiDB-lite"/>
    </source>
</evidence>
<feature type="region of interest" description="Disordered" evidence="1">
    <location>
        <begin position="1"/>
        <end position="51"/>
    </location>
</feature>
<name>U2RM17_9ACTN</name>
<dbReference type="AlphaFoldDB" id="U2RM17"/>
<gene>
    <name evidence="2" type="ORF">HMPREF0682_2451</name>
</gene>
<protein>
    <submittedName>
        <fullName evidence="2">Uncharacterized protein</fullName>
    </submittedName>
</protein>
<keyword evidence="3" id="KW-1185">Reference proteome</keyword>
<dbReference type="EMBL" id="ACVN02000210">
    <property type="protein sequence ID" value="ERK54593.1"/>
    <property type="molecule type" value="Genomic_DNA"/>
</dbReference>
<evidence type="ECO:0000313" key="3">
    <source>
        <dbReference type="Proteomes" id="UP000017052"/>
    </source>
</evidence>
<feature type="compositionally biased region" description="Low complexity" evidence="1">
    <location>
        <begin position="37"/>
        <end position="51"/>
    </location>
</feature>
<reference evidence="2" key="1">
    <citation type="submission" date="2013-08" db="EMBL/GenBank/DDBJ databases">
        <authorList>
            <person name="Durkin A.S."/>
            <person name="Haft D.R."/>
            <person name="McCorrison J."/>
            <person name="Torralba M."/>
            <person name="Gillis M."/>
            <person name="Haft D.H."/>
            <person name="Methe B."/>
            <person name="Sutton G."/>
            <person name="Nelson K.E."/>
        </authorList>
    </citation>
    <scope>NUCLEOTIDE SEQUENCE [LARGE SCALE GENOMIC DNA]</scope>
    <source>
        <strain evidence="2">F0233</strain>
    </source>
</reference>
<dbReference type="Proteomes" id="UP000017052">
    <property type="component" value="Unassembled WGS sequence"/>
</dbReference>